<proteinExistence type="predicted"/>
<dbReference type="GeneID" id="116223106"/>
<organism evidence="2 3">
    <name type="scientific">Clupea harengus</name>
    <name type="common">Atlantic herring</name>
    <dbReference type="NCBI Taxonomy" id="7950"/>
    <lineage>
        <taxon>Eukaryota</taxon>
        <taxon>Metazoa</taxon>
        <taxon>Chordata</taxon>
        <taxon>Craniata</taxon>
        <taxon>Vertebrata</taxon>
        <taxon>Euteleostomi</taxon>
        <taxon>Actinopterygii</taxon>
        <taxon>Neopterygii</taxon>
        <taxon>Teleostei</taxon>
        <taxon>Clupei</taxon>
        <taxon>Clupeiformes</taxon>
        <taxon>Clupeoidei</taxon>
        <taxon>Clupeidae</taxon>
        <taxon>Clupea</taxon>
    </lineage>
</organism>
<reference evidence="3" key="1">
    <citation type="submission" date="2025-08" db="UniProtKB">
        <authorList>
            <consortium name="RefSeq"/>
        </authorList>
    </citation>
    <scope>IDENTIFICATION</scope>
</reference>
<evidence type="ECO:0000313" key="3">
    <source>
        <dbReference type="RefSeq" id="XP_031434427.1"/>
    </source>
</evidence>
<evidence type="ECO:0000313" key="2">
    <source>
        <dbReference type="Proteomes" id="UP000515152"/>
    </source>
</evidence>
<name>A0A6P8GG44_CLUHA</name>
<evidence type="ECO:0000256" key="1">
    <source>
        <dbReference type="SAM" id="MobiDB-lite"/>
    </source>
</evidence>
<keyword evidence="2" id="KW-1185">Reference proteome</keyword>
<protein>
    <submittedName>
        <fullName evidence="3">Protein CC2D2B-like</fullName>
    </submittedName>
</protein>
<feature type="compositionally biased region" description="Basic and acidic residues" evidence="1">
    <location>
        <begin position="111"/>
        <end position="124"/>
    </location>
</feature>
<dbReference type="AlphaFoldDB" id="A0A6P8GG44"/>
<dbReference type="RefSeq" id="XP_031434427.1">
    <property type="nucleotide sequence ID" value="XM_031578567.2"/>
</dbReference>
<dbReference type="KEGG" id="char:116223106"/>
<dbReference type="Proteomes" id="UP000515152">
    <property type="component" value="Chromosome 13"/>
</dbReference>
<dbReference type="GO" id="GO:0035869">
    <property type="term" value="C:ciliary transition zone"/>
    <property type="evidence" value="ECO:0007669"/>
    <property type="project" value="TreeGrafter"/>
</dbReference>
<dbReference type="PANTHER" id="PTHR20837:SF2">
    <property type="entry name" value="PROTEIN CC2D2B"/>
    <property type="match status" value="1"/>
</dbReference>
<dbReference type="GO" id="GO:1905515">
    <property type="term" value="P:non-motile cilium assembly"/>
    <property type="evidence" value="ECO:0007669"/>
    <property type="project" value="TreeGrafter"/>
</dbReference>
<accession>A0A6P8GG44</accession>
<dbReference type="GO" id="GO:1904491">
    <property type="term" value="P:protein localization to ciliary transition zone"/>
    <property type="evidence" value="ECO:0007669"/>
    <property type="project" value="TreeGrafter"/>
</dbReference>
<sequence length="131" mass="14978">MAPLLLGYEWSSNVSHHGNSKEEASYLSVFITLDPPITSKEEPSVTEINQRPFWVFPTNESDDNLMLAHQFEKACRAVGERVRFVCTVVNSDRQLVLATRFFRPLPPPPEILKRDGDDHHKDKSQLTFLTP</sequence>
<dbReference type="InterPro" id="IPR052434">
    <property type="entry name" value="Tectonic-like_complex_comp"/>
</dbReference>
<gene>
    <name evidence="3" type="primary">LOC116223106</name>
</gene>
<dbReference type="PANTHER" id="PTHR20837">
    <property type="entry name" value="CENTROSOMAL PROTEIN-RELATED"/>
    <property type="match status" value="1"/>
</dbReference>
<feature type="region of interest" description="Disordered" evidence="1">
    <location>
        <begin position="108"/>
        <end position="131"/>
    </location>
</feature>